<proteinExistence type="predicted"/>
<feature type="domain" description="XdhC Rossmann" evidence="2">
    <location>
        <begin position="199"/>
        <end position="339"/>
    </location>
</feature>
<evidence type="ECO:0000313" key="3">
    <source>
        <dbReference type="EMBL" id="CAA6805564.1"/>
    </source>
</evidence>
<dbReference type="PANTHER" id="PTHR30388">
    <property type="entry name" value="ALDEHYDE OXIDOREDUCTASE MOLYBDENUM COFACTOR ASSEMBLY PROTEIN"/>
    <property type="match status" value="1"/>
</dbReference>
<feature type="domain" description="XdhC- CoxI" evidence="1">
    <location>
        <begin position="16"/>
        <end position="81"/>
    </location>
</feature>
<dbReference type="PANTHER" id="PTHR30388:SF4">
    <property type="entry name" value="MOLYBDENUM COFACTOR INSERTION CHAPERONE PAOD"/>
    <property type="match status" value="1"/>
</dbReference>
<dbReference type="InterPro" id="IPR027051">
    <property type="entry name" value="XdhC_Rossmann_dom"/>
</dbReference>
<dbReference type="AlphaFoldDB" id="A0A6S6SQH1"/>
<evidence type="ECO:0000259" key="1">
    <source>
        <dbReference type="Pfam" id="PF02625"/>
    </source>
</evidence>
<sequence>MANQLVHLLNTWFSQRDETDWVLGTIYKTEGSCYRKAGAMMLFGGDGQQYGLLSGGCLESGIRQHAQRVMLNKQSMTISYDASDEEDLAYQLGIGCGGIVHILLQPISAANHYLELPKVYQALQDREAIEYHQLIENTGEAQAYCALENKRTATHAHDADIPYENQSPVGHSCYLIDDQKNASNQQWLINSIQAAPHILVVGGGLDAIPVINIAKELGWETSLWDPRPANARPEHFMAASHVLDCTSHHLIDYALEYKVDGVILMSHNITLDADALTVLYKAKPVHYMALLGPESRRKKVLKTANLSETDLKIPLSGPAGLDIGGELPESIALSIIAECHACLLKKHDANTHSKTEKTDVAA</sequence>
<organism evidence="3">
    <name type="scientific">uncultured Thiotrichaceae bacterium</name>
    <dbReference type="NCBI Taxonomy" id="298394"/>
    <lineage>
        <taxon>Bacteria</taxon>
        <taxon>Pseudomonadati</taxon>
        <taxon>Pseudomonadota</taxon>
        <taxon>Gammaproteobacteria</taxon>
        <taxon>Thiotrichales</taxon>
        <taxon>Thiotrichaceae</taxon>
        <taxon>environmental samples</taxon>
    </lineage>
</organism>
<protein>
    <submittedName>
        <fullName evidence="3">Xanthine and CO dehydrogenases maturation factor, XdhC/CoxF family</fullName>
    </submittedName>
</protein>
<dbReference type="Pfam" id="PF02625">
    <property type="entry name" value="XdhC_CoxI"/>
    <property type="match status" value="1"/>
</dbReference>
<dbReference type="Pfam" id="PF13478">
    <property type="entry name" value="XdhC_C"/>
    <property type="match status" value="1"/>
</dbReference>
<dbReference type="Gene3D" id="3.40.50.720">
    <property type="entry name" value="NAD(P)-binding Rossmann-like Domain"/>
    <property type="match status" value="1"/>
</dbReference>
<dbReference type="EMBL" id="CACVAY010000027">
    <property type="protein sequence ID" value="CAA6805564.1"/>
    <property type="molecule type" value="Genomic_DNA"/>
</dbReference>
<name>A0A6S6SQH1_9GAMM</name>
<accession>A0A6S6SQH1</accession>
<evidence type="ECO:0000259" key="2">
    <source>
        <dbReference type="Pfam" id="PF13478"/>
    </source>
</evidence>
<reference evidence="3" key="1">
    <citation type="submission" date="2020-01" db="EMBL/GenBank/DDBJ databases">
        <authorList>
            <person name="Meier V. D."/>
            <person name="Meier V D."/>
        </authorList>
    </citation>
    <scope>NUCLEOTIDE SEQUENCE</scope>
    <source>
        <strain evidence="3">HLG_WM_MAG_07</strain>
    </source>
</reference>
<gene>
    <name evidence="3" type="ORF">HELGO_WM11929</name>
</gene>
<dbReference type="InterPro" id="IPR052698">
    <property type="entry name" value="MoCofactor_Util/Proc"/>
</dbReference>
<dbReference type="InterPro" id="IPR003777">
    <property type="entry name" value="XdhC_CoxI"/>
</dbReference>